<sequence length="154" mass="16670">MEERGEASVVEEEKEERGEACVVEEEMEERGERRGLCGGGEKEERGEACVVEEEMEEKGEACGTKSVIGYSSSDLKKQILPPVKIAGSVNGIGAELKAGLTFESLRLCGLEIALSSHGTRTAEEPDDEDHDLLQFLRKVNGDKVDKISDVSSGP</sequence>
<keyword evidence="3" id="KW-1185">Reference proteome</keyword>
<dbReference type="EMBL" id="SRLO01001113">
    <property type="protein sequence ID" value="TNN41377.1"/>
    <property type="molecule type" value="Genomic_DNA"/>
</dbReference>
<reference evidence="2 3" key="1">
    <citation type="submission" date="2019-03" db="EMBL/GenBank/DDBJ databases">
        <title>First draft genome of Liparis tanakae, snailfish: a comprehensive survey of snailfish specific genes.</title>
        <authorList>
            <person name="Kim W."/>
            <person name="Song I."/>
            <person name="Jeong J.-H."/>
            <person name="Kim D."/>
            <person name="Kim S."/>
            <person name="Ryu S."/>
            <person name="Song J.Y."/>
            <person name="Lee S.K."/>
        </authorList>
    </citation>
    <scope>NUCLEOTIDE SEQUENCE [LARGE SCALE GENOMIC DNA]</scope>
    <source>
        <tissue evidence="2">Muscle</tissue>
    </source>
</reference>
<feature type="region of interest" description="Disordered" evidence="1">
    <location>
        <begin position="1"/>
        <end position="26"/>
    </location>
</feature>
<accession>A0A4Z2FJI9</accession>
<evidence type="ECO:0000313" key="3">
    <source>
        <dbReference type="Proteomes" id="UP000314294"/>
    </source>
</evidence>
<proteinExistence type="predicted"/>
<protein>
    <submittedName>
        <fullName evidence="2">Uncharacterized protein</fullName>
    </submittedName>
</protein>
<dbReference type="AlphaFoldDB" id="A0A4Z2FJI9"/>
<evidence type="ECO:0000313" key="2">
    <source>
        <dbReference type="EMBL" id="TNN41377.1"/>
    </source>
</evidence>
<dbReference type="Proteomes" id="UP000314294">
    <property type="component" value="Unassembled WGS sequence"/>
</dbReference>
<gene>
    <name evidence="2" type="ORF">EYF80_048466</name>
</gene>
<name>A0A4Z2FJI9_9TELE</name>
<evidence type="ECO:0000256" key="1">
    <source>
        <dbReference type="SAM" id="MobiDB-lite"/>
    </source>
</evidence>
<organism evidence="2 3">
    <name type="scientific">Liparis tanakae</name>
    <name type="common">Tanaka's snailfish</name>
    <dbReference type="NCBI Taxonomy" id="230148"/>
    <lineage>
        <taxon>Eukaryota</taxon>
        <taxon>Metazoa</taxon>
        <taxon>Chordata</taxon>
        <taxon>Craniata</taxon>
        <taxon>Vertebrata</taxon>
        <taxon>Euteleostomi</taxon>
        <taxon>Actinopterygii</taxon>
        <taxon>Neopterygii</taxon>
        <taxon>Teleostei</taxon>
        <taxon>Neoteleostei</taxon>
        <taxon>Acanthomorphata</taxon>
        <taxon>Eupercaria</taxon>
        <taxon>Perciformes</taxon>
        <taxon>Cottioidei</taxon>
        <taxon>Cottales</taxon>
        <taxon>Liparidae</taxon>
        <taxon>Liparis</taxon>
    </lineage>
</organism>
<comment type="caution">
    <text evidence="2">The sequence shown here is derived from an EMBL/GenBank/DDBJ whole genome shotgun (WGS) entry which is preliminary data.</text>
</comment>